<evidence type="ECO:0000313" key="13">
    <source>
        <dbReference type="EMBL" id="NXW04134.1"/>
    </source>
</evidence>
<organism evidence="13 14">
    <name type="scientific">Fregetta grallaria</name>
    <name type="common">White-bellied storm-petrel</name>
    <name type="synonym">Procellaria grallaria</name>
    <dbReference type="NCBI Taxonomy" id="79628"/>
    <lineage>
        <taxon>Eukaryota</taxon>
        <taxon>Metazoa</taxon>
        <taxon>Chordata</taxon>
        <taxon>Craniata</taxon>
        <taxon>Vertebrata</taxon>
        <taxon>Euteleostomi</taxon>
        <taxon>Archelosauria</taxon>
        <taxon>Archosauria</taxon>
        <taxon>Dinosauria</taxon>
        <taxon>Saurischia</taxon>
        <taxon>Theropoda</taxon>
        <taxon>Coelurosauria</taxon>
        <taxon>Aves</taxon>
        <taxon>Neognathae</taxon>
        <taxon>Neoaves</taxon>
        <taxon>Aequornithes</taxon>
        <taxon>Procellariiformes</taxon>
        <taxon>Hydrobatidae</taxon>
        <taxon>Fregetta</taxon>
    </lineage>
</organism>
<feature type="compositionally biased region" description="Polar residues" evidence="9">
    <location>
        <begin position="293"/>
        <end position="309"/>
    </location>
</feature>
<dbReference type="InterPro" id="IPR027685">
    <property type="entry name" value="Shroom_fam"/>
</dbReference>
<evidence type="ECO:0000259" key="12">
    <source>
        <dbReference type="PROSITE" id="PS51307"/>
    </source>
</evidence>
<feature type="region of interest" description="Disordered" evidence="9">
    <location>
        <begin position="1404"/>
        <end position="1430"/>
    </location>
</feature>
<feature type="compositionally biased region" description="Polar residues" evidence="9">
    <location>
        <begin position="658"/>
        <end position="668"/>
    </location>
</feature>
<feature type="region of interest" description="Disordered" evidence="9">
    <location>
        <begin position="197"/>
        <end position="342"/>
    </location>
</feature>
<feature type="compositionally biased region" description="Basic and acidic residues" evidence="9">
    <location>
        <begin position="229"/>
        <end position="239"/>
    </location>
</feature>
<feature type="region of interest" description="Disordered" evidence="9">
    <location>
        <begin position="733"/>
        <end position="780"/>
    </location>
</feature>
<keyword evidence="6" id="KW-0206">Cytoskeleton</keyword>
<evidence type="ECO:0000259" key="11">
    <source>
        <dbReference type="PROSITE" id="PS51306"/>
    </source>
</evidence>
<feature type="compositionally biased region" description="Basic and acidic residues" evidence="9">
    <location>
        <begin position="946"/>
        <end position="966"/>
    </location>
</feature>
<name>A0A7L3YUB9_FREGA</name>
<feature type="region of interest" description="Disordered" evidence="9">
    <location>
        <begin position="1204"/>
        <end position="1233"/>
    </location>
</feature>
<feature type="compositionally biased region" description="Basic and acidic residues" evidence="9">
    <location>
        <begin position="1076"/>
        <end position="1085"/>
    </location>
</feature>
<feature type="compositionally biased region" description="Basic and acidic residues" evidence="9">
    <location>
        <begin position="1103"/>
        <end position="1112"/>
    </location>
</feature>
<dbReference type="GO" id="GO:0030864">
    <property type="term" value="C:cortical actin cytoskeleton"/>
    <property type="evidence" value="ECO:0007669"/>
    <property type="project" value="TreeGrafter"/>
</dbReference>
<dbReference type="FunFam" id="2.30.42.10:FF:000251">
    <property type="entry name" value="Shroom family member 2"/>
    <property type="match status" value="1"/>
</dbReference>
<dbReference type="PROSITE" id="PS50106">
    <property type="entry name" value="PDZ"/>
    <property type="match status" value="1"/>
</dbReference>
<evidence type="ECO:0000256" key="6">
    <source>
        <dbReference type="ARBA" id="ARBA00023212"/>
    </source>
</evidence>
<feature type="domain" description="ASD1" evidence="11">
    <location>
        <begin position="676"/>
        <end position="774"/>
    </location>
</feature>
<dbReference type="PANTHER" id="PTHR15012:SF8">
    <property type="entry name" value="PROTEIN SHROOM2"/>
    <property type="match status" value="1"/>
</dbReference>
<evidence type="ECO:0000313" key="14">
    <source>
        <dbReference type="Proteomes" id="UP000563060"/>
    </source>
</evidence>
<feature type="compositionally biased region" description="Basic residues" evidence="9">
    <location>
        <begin position="745"/>
        <end position="754"/>
    </location>
</feature>
<feature type="non-terminal residue" evidence="13">
    <location>
        <position position="1"/>
    </location>
</feature>
<dbReference type="Gene3D" id="2.30.42.10">
    <property type="match status" value="1"/>
</dbReference>
<comment type="subcellular location">
    <subcellularLocation>
        <location evidence="1">Cytoplasm</location>
        <location evidence="1">Cytoskeleton</location>
    </subcellularLocation>
</comment>
<proteinExistence type="inferred from homology"/>
<feature type="domain" description="PDZ" evidence="10">
    <location>
        <begin position="1"/>
        <end position="54"/>
    </location>
</feature>
<feature type="compositionally biased region" description="Basic and acidic residues" evidence="9">
    <location>
        <begin position="755"/>
        <end position="771"/>
    </location>
</feature>
<dbReference type="Proteomes" id="UP000563060">
    <property type="component" value="Unassembled WGS sequence"/>
</dbReference>
<keyword evidence="14" id="KW-1185">Reference proteome</keyword>
<feature type="region of interest" description="Disordered" evidence="9">
    <location>
        <begin position="420"/>
        <end position="448"/>
    </location>
</feature>
<feature type="compositionally biased region" description="Basic and acidic residues" evidence="9">
    <location>
        <begin position="540"/>
        <end position="556"/>
    </location>
</feature>
<evidence type="ECO:0000256" key="9">
    <source>
        <dbReference type="SAM" id="MobiDB-lite"/>
    </source>
</evidence>
<dbReference type="InterPro" id="IPR001478">
    <property type="entry name" value="PDZ"/>
</dbReference>
<feature type="region of interest" description="Disordered" evidence="9">
    <location>
        <begin position="1454"/>
        <end position="1475"/>
    </location>
</feature>
<gene>
    <name evidence="13" type="primary">Shroom2</name>
    <name evidence="13" type="ORF">FREGRA_R05394</name>
</gene>
<keyword evidence="4" id="KW-0493">Microtubule</keyword>
<keyword evidence="3" id="KW-0963">Cytoplasm</keyword>
<feature type="region of interest" description="Disordered" evidence="9">
    <location>
        <begin position="540"/>
        <end position="668"/>
    </location>
</feature>
<feature type="compositionally biased region" description="Low complexity" evidence="9">
    <location>
        <begin position="430"/>
        <end position="443"/>
    </location>
</feature>
<feature type="compositionally biased region" description="Basic and acidic residues" evidence="9">
    <location>
        <begin position="992"/>
        <end position="1001"/>
    </location>
</feature>
<dbReference type="SUPFAM" id="SSF50156">
    <property type="entry name" value="PDZ domain-like"/>
    <property type="match status" value="1"/>
</dbReference>
<dbReference type="PROSITE" id="PS51307">
    <property type="entry name" value="ASD2"/>
    <property type="match status" value="1"/>
</dbReference>
<feature type="compositionally biased region" description="Polar residues" evidence="9">
    <location>
        <begin position="331"/>
        <end position="342"/>
    </location>
</feature>
<dbReference type="GO" id="GO:0016324">
    <property type="term" value="C:apical plasma membrane"/>
    <property type="evidence" value="ECO:0007669"/>
    <property type="project" value="TreeGrafter"/>
</dbReference>
<dbReference type="EMBL" id="VZZT01000641">
    <property type="protein sequence ID" value="NXW04134.1"/>
    <property type="molecule type" value="Genomic_DNA"/>
</dbReference>
<feature type="compositionally biased region" description="Polar residues" evidence="9">
    <location>
        <begin position="1114"/>
        <end position="1124"/>
    </location>
</feature>
<feature type="domain" description="ASD2" evidence="12">
    <location>
        <begin position="1357"/>
        <end position="1654"/>
    </location>
</feature>
<feature type="compositionally biased region" description="Basic and acidic residues" evidence="9">
    <location>
        <begin position="317"/>
        <end position="330"/>
    </location>
</feature>
<feature type="compositionally biased region" description="Polar residues" evidence="9">
    <location>
        <begin position="633"/>
        <end position="643"/>
    </location>
</feature>
<feature type="compositionally biased region" description="Polar residues" evidence="9">
    <location>
        <begin position="1164"/>
        <end position="1178"/>
    </location>
</feature>
<dbReference type="Gene3D" id="6.10.250.3120">
    <property type="match status" value="1"/>
</dbReference>
<evidence type="ECO:0000256" key="8">
    <source>
        <dbReference type="SAM" id="Coils"/>
    </source>
</evidence>
<feature type="region of interest" description="Disordered" evidence="9">
    <location>
        <begin position="1306"/>
        <end position="1338"/>
    </location>
</feature>
<feature type="region of interest" description="Disordered" evidence="9">
    <location>
        <begin position="804"/>
        <end position="1180"/>
    </location>
</feature>
<feature type="compositionally biased region" description="Basic and acidic residues" evidence="9">
    <location>
        <begin position="1257"/>
        <end position="1266"/>
    </location>
</feature>
<protein>
    <submittedName>
        <fullName evidence="13">SHRM2 protein</fullName>
    </submittedName>
</protein>
<evidence type="ECO:0000256" key="4">
    <source>
        <dbReference type="ARBA" id="ARBA00022701"/>
    </source>
</evidence>
<comment type="caution">
    <text evidence="13">The sequence shown here is derived from an EMBL/GenBank/DDBJ whole genome shotgun (WGS) entry which is preliminary data.</text>
</comment>
<dbReference type="GO" id="GO:0007015">
    <property type="term" value="P:actin filament organization"/>
    <property type="evidence" value="ECO:0007669"/>
    <property type="project" value="TreeGrafter"/>
</dbReference>
<dbReference type="GO" id="GO:0043296">
    <property type="term" value="C:apical junction complex"/>
    <property type="evidence" value="ECO:0007669"/>
    <property type="project" value="TreeGrafter"/>
</dbReference>
<accession>A0A7L3YUB9</accession>
<feature type="compositionally biased region" description="Basic and acidic residues" evidence="9">
    <location>
        <begin position="922"/>
        <end position="938"/>
    </location>
</feature>
<feature type="compositionally biased region" description="Polar residues" evidence="9">
    <location>
        <begin position="141"/>
        <end position="154"/>
    </location>
</feature>
<evidence type="ECO:0000256" key="1">
    <source>
        <dbReference type="ARBA" id="ARBA00004245"/>
    </source>
</evidence>
<evidence type="ECO:0000256" key="7">
    <source>
        <dbReference type="PROSITE-ProRule" id="PRU00637"/>
    </source>
</evidence>
<dbReference type="GO" id="GO:0051015">
    <property type="term" value="F:actin filament binding"/>
    <property type="evidence" value="ECO:0007669"/>
    <property type="project" value="InterPro"/>
</dbReference>
<dbReference type="PANTHER" id="PTHR15012">
    <property type="entry name" value="APICAL PROTEIN/SHROOM-RELATED"/>
    <property type="match status" value="1"/>
</dbReference>
<dbReference type="InterPro" id="IPR014799">
    <property type="entry name" value="ASD2_dom"/>
</dbReference>
<comment type="similarity">
    <text evidence="2">Belongs to the shroom family.</text>
</comment>
<evidence type="ECO:0000259" key="10">
    <source>
        <dbReference type="PROSITE" id="PS50106"/>
    </source>
</evidence>
<feature type="compositionally biased region" description="Basic and acidic residues" evidence="9">
    <location>
        <begin position="827"/>
        <end position="850"/>
    </location>
</feature>
<keyword evidence="5 7" id="KW-0009">Actin-binding</keyword>
<feature type="region of interest" description="Disordered" evidence="9">
    <location>
        <begin position="138"/>
        <end position="179"/>
    </location>
</feature>
<evidence type="ECO:0000256" key="2">
    <source>
        <dbReference type="ARBA" id="ARBA00006469"/>
    </source>
</evidence>
<feature type="non-terminal residue" evidence="13">
    <location>
        <position position="1659"/>
    </location>
</feature>
<feature type="coiled-coil region" evidence="8">
    <location>
        <begin position="1545"/>
        <end position="1601"/>
    </location>
</feature>
<evidence type="ECO:0000256" key="5">
    <source>
        <dbReference type="ARBA" id="ARBA00023203"/>
    </source>
</evidence>
<dbReference type="Pfam" id="PF08687">
    <property type="entry name" value="ASD2"/>
    <property type="match status" value="1"/>
</dbReference>
<dbReference type="InterPro" id="IPR036034">
    <property type="entry name" value="PDZ_sf"/>
</dbReference>
<feature type="compositionally biased region" description="Polar residues" evidence="9">
    <location>
        <begin position="1062"/>
        <end position="1072"/>
    </location>
</feature>
<feature type="region of interest" description="Disordered" evidence="9">
    <location>
        <begin position="466"/>
        <end position="492"/>
    </location>
</feature>
<dbReference type="GO" id="GO:0005912">
    <property type="term" value="C:adherens junction"/>
    <property type="evidence" value="ECO:0007669"/>
    <property type="project" value="TreeGrafter"/>
</dbReference>
<dbReference type="PROSITE" id="PS51306">
    <property type="entry name" value="ASD1"/>
    <property type="match status" value="1"/>
</dbReference>
<dbReference type="Pfam" id="PF08688">
    <property type="entry name" value="ASD1"/>
    <property type="match status" value="1"/>
</dbReference>
<sequence length="1659" mass="185701">QIEDGSKAAAVDKLLAGDEIVGINDVGLSGFRQEAICLVKGSHKTLKLVVKRRNDLACRPHSWHATKFTESQPETATSHLSSSNACASWHSRYHASCSSHDLSNSWDQSSLHRTSDQFSSLGSMDSWDQTPQVAQYGRLSSARSNSSIDHLGSQSKRDSAYGSFSTSSSTPDHTLSNADTSSTENMLYKVGHWENAKHGNKSGQFLNDNGGIEDKPGYLPAPIQYENNKSPRIEEHPDSKLTSSGRSSFGPVWYVPDKKKSSSPPPPPPPLRSDSFAATKGHEKAHGPVYSEGASTQHFTALNRSQPRSDWNLETVEQQRRPSRACDRRVNSSNYKSDLSSEHTFSSVGERYNSNAGTVNKLQSSLSSTDVRFAQPTYSYHHQHQYSDESTFFHNARILAAPKDQQHYLSYSGIQELPTDHFHGYSPNQASLLNTSSSSNSAAEQKVDNTGQSRYYCVTAKQPAQGSSKPLQLKDDSWKPAVGTDASLEPHENPAVVTMVQKPKYYLPQQSVESSLKVCENSSHYPVDREGDARCAVVEEAKKPNHTEKSGKKKNFESSSEENESSKISPQKTPMLHSLAQEGKKQSDNSPEEVTERQAPFDTHLSKQARRSDRFATTLRNEIQMRRAKLQKSRSTATLVGSSETEECNETWKPDSAENVTASPDTNFTSTYKDHLKEAQARVLRATSFKRRDLEPSPAEYLPRSPEHKTGSYNSSLLALVSEDVSGFLEATQAKPNPTGSGTHHVSRIGARKRFTTEQKMKSYSEPEKMNEVGMSEDECRAHCRPNTSEEALGSFADRWKFFEETSKPAHRKSAQKPAPHGLAEGQSERPDRKAHGGQEGEESWYERRGRAASVGLETAHASKDNVHHSSSNKAAAKIVKSEQPQRLGTFAEYQASWKEQRKPIEPRSSGRYHSADNILDAGHEQHEKPQYTHERSRSSPSTDFYKQEVSVEVRRQAEDLKEDGQRIFSKVNNLGERNCTVRQADTGALRENPREKRDQLDQNLGHKWKASVRPLHAREPAVLPHGSRGRSGTLPSDYRYSQENVNEKSKDRSLPHLPCSEPQTLNENHSCLSRGKGEENHKVEPAPLNKKRGPAPQRPPPPKRDKYRRPDNSAPSLGTSSESLLVAPSQPFPSSSPSSTEVFASHSSLCQRPAAFNGKLKSANPQQLQQASSTENVCQHLEEKTHLRSESVLSSRYRYLQKPGMETSRSPSPQFAPQKLTDKPPVSVQDENSARIERVIDNNTTVKMVPIKIVHSESSAEKESRQSLVSTMEPPALPSGLEKDQIKTLSTSEQSYSRFCAYTRQGVEPEPEARTKPADPQPAEEPGSNLKDSSAATPAVSYVKAKEKTFEDWKSEELAREIVGRDKSLADILDPNVKIKTTMDLMVGIFPKDEHLLEEAQQRRKLLPKVPSPKISEEKKEEQSAPSAISLTSNSTYYSTSAPKAELLIKMKDMQEQQQQQQSEDDSEDELDHDLSEKKQELIDSISRKLQVLREARETLLEDIQANNILGEEVEAIVKEVCKPNEFDKFKMFIGDLDKVVNLLLSLSGRLARVENALNNLDENTSPEERRTLVEKQKLLTQQHEDAKELKENLDRRERIVFDILANYLSEENLADYEHFVKMKSALIIEQRELEDKIKLGEEQLKCLTDSLQPERLK</sequence>
<feature type="compositionally biased region" description="Low complexity" evidence="9">
    <location>
        <begin position="1129"/>
        <end position="1140"/>
    </location>
</feature>
<keyword evidence="8" id="KW-0175">Coiled coil</keyword>
<dbReference type="GO" id="GO:0005874">
    <property type="term" value="C:microtubule"/>
    <property type="evidence" value="ECO:0007669"/>
    <property type="project" value="UniProtKB-KW"/>
</dbReference>
<feature type="compositionally biased region" description="Polar residues" evidence="9">
    <location>
        <begin position="1141"/>
        <end position="1151"/>
    </location>
</feature>
<feature type="region of interest" description="Disordered" evidence="9">
    <location>
        <begin position="1257"/>
        <end position="1289"/>
    </location>
</feature>
<evidence type="ECO:0000256" key="3">
    <source>
        <dbReference type="ARBA" id="ARBA00022490"/>
    </source>
</evidence>
<reference evidence="13 14" key="1">
    <citation type="submission" date="2019-09" db="EMBL/GenBank/DDBJ databases">
        <title>Bird 10,000 Genomes (B10K) Project - Family phase.</title>
        <authorList>
            <person name="Zhang G."/>
        </authorList>
    </citation>
    <scope>NUCLEOTIDE SEQUENCE [LARGE SCALE GENOMIC DNA]</scope>
    <source>
        <strain evidence="13">B10K-DU-006-09</strain>
        <tissue evidence="13">Muscle</tissue>
    </source>
</reference>
<dbReference type="InterPro" id="IPR014800">
    <property type="entry name" value="ASD1_dom"/>
</dbReference>
<feature type="compositionally biased region" description="Polar residues" evidence="9">
    <location>
        <begin position="734"/>
        <end position="744"/>
    </location>
</feature>
<feature type="compositionally biased region" description="Basic and acidic residues" evidence="9">
    <location>
        <begin position="1046"/>
        <end position="1055"/>
    </location>
</feature>
<feature type="compositionally biased region" description="Acidic residues" evidence="9">
    <location>
        <begin position="1464"/>
        <end position="1473"/>
    </location>
</feature>